<dbReference type="InterPro" id="IPR025714">
    <property type="entry name" value="Methyltranfer_dom"/>
</dbReference>
<name>A0A382BJS7_9ZZZZ</name>
<dbReference type="InterPro" id="IPR029063">
    <property type="entry name" value="SAM-dependent_MTases_sf"/>
</dbReference>
<organism evidence="2">
    <name type="scientific">marine metagenome</name>
    <dbReference type="NCBI Taxonomy" id="408172"/>
    <lineage>
        <taxon>unclassified sequences</taxon>
        <taxon>metagenomes</taxon>
        <taxon>ecological metagenomes</taxon>
    </lineage>
</organism>
<protein>
    <recommendedName>
        <fullName evidence="1">Methyltransferase domain-containing protein</fullName>
    </recommendedName>
</protein>
<sequence length="220" mass="25968">MNEKDPELSQLHDRLKHHISEQKSNWKSFVYAQQMGFYQGFDEISLPGCRPTEKRLERYDIAKYLTKEKIALDIGCNCGFFVLHLSKFLKHVDGVEINPYLVNVGNDTKKFLNIGNVDFFTSRFEDFSTNKKYDVIFSLANDDTIDGNTEFSFNEYVQKIQSLLNKNGRLMFETISPDTYDPKQFEPKRRLLEDRFTLLKEKMVKSEYPINVPERRFLVF</sequence>
<feature type="non-terminal residue" evidence="2">
    <location>
        <position position="220"/>
    </location>
</feature>
<dbReference type="SUPFAM" id="SSF53335">
    <property type="entry name" value="S-adenosyl-L-methionine-dependent methyltransferases"/>
    <property type="match status" value="1"/>
</dbReference>
<reference evidence="2" key="1">
    <citation type="submission" date="2018-05" db="EMBL/GenBank/DDBJ databases">
        <authorList>
            <person name="Lanie J.A."/>
            <person name="Ng W.-L."/>
            <person name="Kazmierczak K.M."/>
            <person name="Andrzejewski T.M."/>
            <person name="Davidsen T.M."/>
            <person name="Wayne K.J."/>
            <person name="Tettelin H."/>
            <person name="Glass J.I."/>
            <person name="Rusch D."/>
            <person name="Podicherti R."/>
            <person name="Tsui H.-C.T."/>
            <person name="Winkler M.E."/>
        </authorList>
    </citation>
    <scope>NUCLEOTIDE SEQUENCE</scope>
</reference>
<dbReference type="AlphaFoldDB" id="A0A382BJS7"/>
<dbReference type="Pfam" id="PF13847">
    <property type="entry name" value="Methyltransf_31"/>
    <property type="match status" value="1"/>
</dbReference>
<dbReference type="CDD" id="cd02440">
    <property type="entry name" value="AdoMet_MTases"/>
    <property type="match status" value="1"/>
</dbReference>
<dbReference type="Gene3D" id="3.40.50.150">
    <property type="entry name" value="Vaccinia Virus protein VP39"/>
    <property type="match status" value="1"/>
</dbReference>
<feature type="non-terminal residue" evidence="2">
    <location>
        <position position="1"/>
    </location>
</feature>
<evidence type="ECO:0000313" key="2">
    <source>
        <dbReference type="EMBL" id="SVB14090.1"/>
    </source>
</evidence>
<feature type="domain" description="Methyltransferase" evidence="1">
    <location>
        <begin position="66"/>
        <end position="180"/>
    </location>
</feature>
<proteinExistence type="predicted"/>
<evidence type="ECO:0000259" key="1">
    <source>
        <dbReference type="Pfam" id="PF13847"/>
    </source>
</evidence>
<dbReference type="EMBL" id="UINC01030160">
    <property type="protein sequence ID" value="SVB14090.1"/>
    <property type="molecule type" value="Genomic_DNA"/>
</dbReference>
<gene>
    <name evidence="2" type="ORF">METZ01_LOCUS166944</name>
</gene>
<accession>A0A382BJS7</accession>
<dbReference type="PANTHER" id="PTHR43861:SF6">
    <property type="entry name" value="METHYLTRANSFERASE TYPE 11"/>
    <property type="match status" value="1"/>
</dbReference>
<dbReference type="PANTHER" id="PTHR43861">
    <property type="entry name" value="TRANS-ACONITATE 2-METHYLTRANSFERASE-RELATED"/>
    <property type="match status" value="1"/>
</dbReference>